<evidence type="ECO:0000313" key="10">
    <source>
        <dbReference type="EMBL" id="MBP2415918.1"/>
    </source>
</evidence>
<reference evidence="10 11" key="1">
    <citation type="submission" date="2021-03" db="EMBL/GenBank/DDBJ databases">
        <title>Sequencing the genomes of 1000 actinobacteria strains.</title>
        <authorList>
            <person name="Klenk H.-P."/>
        </authorList>
    </citation>
    <scope>NUCLEOTIDE SEQUENCE [LARGE SCALE GENOMIC DNA]</scope>
    <source>
        <strain evidence="10 11">DSM 12936</strain>
    </source>
</reference>
<evidence type="ECO:0000256" key="4">
    <source>
        <dbReference type="ARBA" id="ARBA00022679"/>
    </source>
</evidence>
<keyword evidence="3" id="KW-1003">Cell membrane</keyword>
<proteinExistence type="inferred from homology"/>
<sequence length="253" mass="26849">MSLVTAPSVVTAVAALPSVPGPSAVPAPSVAAGRRGLAAPAHRVLKRTVDLLGAAAALLVLGPVLLVVALAVKLGDPAGPVLYRQARVGRGGRAVGVWKFRSMTWAYSTGPDRPHQTAAAAFTAMGRADLVEEFEREQKVADDPRISRLGRALRASSLDELPQLVNVLVGQLSLVGPRPVVPAELERYGDAARHYLAVKPGITGLWQVSGRSNTGYEERVQLDVRYVTQWNPLLDLVIALRTVRTVLAREGAV</sequence>
<organism evidence="10 11">
    <name type="scientific">Microlunatus capsulatus</name>
    <dbReference type="NCBI Taxonomy" id="99117"/>
    <lineage>
        <taxon>Bacteria</taxon>
        <taxon>Bacillati</taxon>
        <taxon>Actinomycetota</taxon>
        <taxon>Actinomycetes</taxon>
        <taxon>Propionibacteriales</taxon>
        <taxon>Propionibacteriaceae</taxon>
        <taxon>Microlunatus</taxon>
    </lineage>
</organism>
<comment type="subcellular location">
    <subcellularLocation>
        <location evidence="1">Cell membrane</location>
    </subcellularLocation>
</comment>
<gene>
    <name evidence="10" type="ORF">JOF54_000840</name>
</gene>
<dbReference type="PANTHER" id="PTHR30576:SF4">
    <property type="entry name" value="UNDECAPRENYL-PHOSPHATE GALACTOSE PHOSPHOTRANSFERASE"/>
    <property type="match status" value="1"/>
</dbReference>
<keyword evidence="11" id="KW-1185">Reference proteome</keyword>
<evidence type="ECO:0000256" key="7">
    <source>
        <dbReference type="ARBA" id="ARBA00023136"/>
    </source>
</evidence>
<comment type="caution">
    <text evidence="10">The sequence shown here is derived from an EMBL/GenBank/DDBJ whole genome shotgun (WGS) entry which is preliminary data.</text>
</comment>
<dbReference type="Proteomes" id="UP000758168">
    <property type="component" value="Unassembled WGS sequence"/>
</dbReference>
<evidence type="ECO:0000313" key="11">
    <source>
        <dbReference type="Proteomes" id="UP000758168"/>
    </source>
</evidence>
<name>A0ABS4Z6N7_9ACTN</name>
<feature type="domain" description="Bacterial sugar transferase" evidence="9">
    <location>
        <begin position="46"/>
        <end position="247"/>
    </location>
</feature>
<dbReference type="InterPro" id="IPR003362">
    <property type="entry name" value="Bact_transf"/>
</dbReference>
<evidence type="ECO:0000259" key="9">
    <source>
        <dbReference type="Pfam" id="PF02397"/>
    </source>
</evidence>
<keyword evidence="7 8" id="KW-0472">Membrane</keyword>
<comment type="similarity">
    <text evidence="2">Belongs to the bacterial sugar transferase family.</text>
</comment>
<accession>A0ABS4Z6N7</accession>
<evidence type="ECO:0000256" key="6">
    <source>
        <dbReference type="ARBA" id="ARBA00022989"/>
    </source>
</evidence>
<evidence type="ECO:0000256" key="8">
    <source>
        <dbReference type="SAM" id="Phobius"/>
    </source>
</evidence>
<dbReference type="PANTHER" id="PTHR30576">
    <property type="entry name" value="COLANIC BIOSYNTHESIS UDP-GLUCOSE LIPID CARRIER TRANSFERASE"/>
    <property type="match status" value="1"/>
</dbReference>
<dbReference type="EMBL" id="JAGIOB010000001">
    <property type="protein sequence ID" value="MBP2415918.1"/>
    <property type="molecule type" value="Genomic_DNA"/>
</dbReference>
<keyword evidence="5 8" id="KW-0812">Transmembrane</keyword>
<protein>
    <submittedName>
        <fullName evidence="10">Lipopolysaccharide/colanic/teichoic acid biosynthesis glycosyltransferase</fullName>
    </submittedName>
</protein>
<feature type="transmembrane region" description="Helical" evidence="8">
    <location>
        <begin position="51"/>
        <end position="72"/>
    </location>
</feature>
<evidence type="ECO:0000256" key="5">
    <source>
        <dbReference type="ARBA" id="ARBA00022692"/>
    </source>
</evidence>
<keyword evidence="6 8" id="KW-1133">Transmembrane helix</keyword>
<keyword evidence="4" id="KW-0808">Transferase</keyword>
<evidence type="ECO:0000256" key="1">
    <source>
        <dbReference type="ARBA" id="ARBA00004236"/>
    </source>
</evidence>
<evidence type="ECO:0000256" key="2">
    <source>
        <dbReference type="ARBA" id="ARBA00006464"/>
    </source>
</evidence>
<dbReference type="RefSeq" id="WP_210053272.1">
    <property type="nucleotide sequence ID" value="NZ_BAAAMH010000043.1"/>
</dbReference>
<evidence type="ECO:0000256" key="3">
    <source>
        <dbReference type="ARBA" id="ARBA00022475"/>
    </source>
</evidence>
<dbReference type="Pfam" id="PF02397">
    <property type="entry name" value="Bac_transf"/>
    <property type="match status" value="1"/>
</dbReference>